<keyword evidence="4" id="KW-1185">Reference proteome</keyword>
<reference evidence="3" key="1">
    <citation type="journal article" date="2021" name="Nat. Commun.">
        <title>Genetic determinants of endophytism in the Arabidopsis root mycobiome.</title>
        <authorList>
            <person name="Mesny F."/>
            <person name="Miyauchi S."/>
            <person name="Thiergart T."/>
            <person name="Pickel B."/>
            <person name="Atanasova L."/>
            <person name="Karlsson M."/>
            <person name="Huettel B."/>
            <person name="Barry K.W."/>
            <person name="Haridas S."/>
            <person name="Chen C."/>
            <person name="Bauer D."/>
            <person name="Andreopoulos W."/>
            <person name="Pangilinan J."/>
            <person name="LaButti K."/>
            <person name="Riley R."/>
            <person name="Lipzen A."/>
            <person name="Clum A."/>
            <person name="Drula E."/>
            <person name="Henrissat B."/>
            <person name="Kohler A."/>
            <person name="Grigoriev I.V."/>
            <person name="Martin F.M."/>
            <person name="Hacquard S."/>
        </authorList>
    </citation>
    <scope>NUCLEOTIDE SEQUENCE</scope>
    <source>
        <strain evidence="3">MPI-CAGE-AT-0016</strain>
    </source>
</reference>
<name>A0A8K0X2W1_9PEZI</name>
<dbReference type="PANTHER" id="PTHR21310:SF15">
    <property type="entry name" value="AMINOGLYCOSIDE PHOSPHOTRANSFERASE DOMAIN-CONTAINING PROTEIN"/>
    <property type="match status" value="1"/>
</dbReference>
<protein>
    <submittedName>
        <fullName evidence="3">Kinase-like domain-containing protein</fullName>
    </submittedName>
</protein>
<dbReference type="CDD" id="cd05120">
    <property type="entry name" value="APH_ChoK_like"/>
    <property type="match status" value="1"/>
</dbReference>
<dbReference type="GO" id="GO:0016301">
    <property type="term" value="F:kinase activity"/>
    <property type="evidence" value="ECO:0007669"/>
    <property type="project" value="UniProtKB-KW"/>
</dbReference>
<keyword evidence="3" id="KW-0418">Kinase</keyword>
<dbReference type="PANTHER" id="PTHR21310">
    <property type="entry name" value="AMINOGLYCOSIDE PHOSPHOTRANSFERASE-RELATED-RELATED"/>
    <property type="match status" value="1"/>
</dbReference>
<dbReference type="Pfam" id="PF01636">
    <property type="entry name" value="APH"/>
    <property type="match status" value="1"/>
</dbReference>
<feature type="compositionally biased region" description="Basic and acidic residues" evidence="1">
    <location>
        <begin position="286"/>
        <end position="304"/>
    </location>
</feature>
<sequence>MAQPASPPADSPRTFVKAERPEHPAFFLGGRIIYGHKELVSIQDGQTVWTLDSDKILRECWTKPPTLEVDNVRFLKKHTTVPVPEILESWTQGDRCFSISDRVPGTLLSKVWSYLSIDEKDNIAKQTADALAQLRALHSPRIESLGERPLYETSLFRGAHDEPRGPLNSDDELQHEMWKSLKSVPEDDRQRLQARMPPSAPYTFTHGDLSMENILVHDGNLTAILGWERAAFLPVWWEFTAAEFSHGLEGKAWKTLLQKYMQSFEVERDWWVDFMLLSNSPTVDPPPKERGLFEDHDRETPTAP</sequence>
<dbReference type="AlphaFoldDB" id="A0A8K0X2W1"/>
<evidence type="ECO:0000313" key="3">
    <source>
        <dbReference type="EMBL" id="KAH7358177.1"/>
    </source>
</evidence>
<comment type="caution">
    <text evidence="3">The sequence shown here is derived from an EMBL/GenBank/DDBJ whole genome shotgun (WGS) entry which is preliminary data.</text>
</comment>
<dbReference type="Proteomes" id="UP000813385">
    <property type="component" value="Unassembled WGS sequence"/>
</dbReference>
<feature type="domain" description="Aminoglycoside phosphotransferase" evidence="2">
    <location>
        <begin position="68"/>
        <end position="242"/>
    </location>
</feature>
<evidence type="ECO:0000256" key="1">
    <source>
        <dbReference type="SAM" id="MobiDB-lite"/>
    </source>
</evidence>
<dbReference type="InterPro" id="IPR011009">
    <property type="entry name" value="Kinase-like_dom_sf"/>
</dbReference>
<keyword evidence="3" id="KW-0808">Transferase</keyword>
<feature type="region of interest" description="Disordered" evidence="1">
    <location>
        <begin position="283"/>
        <end position="304"/>
    </location>
</feature>
<evidence type="ECO:0000313" key="4">
    <source>
        <dbReference type="Proteomes" id="UP000813385"/>
    </source>
</evidence>
<dbReference type="InterPro" id="IPR051678">
    <property type="entry name" value="AGP_Transferase"/>
</dbReference>
<organism evidence="3 4">
    <name type="scientific">Plectosphaerella cucumerina</name>
    <dbReference type="NCBI Taxonomy" id="40658"/>
    <lineage>
        <taxon>Eukaryota</taxon>
        <taxon>Fungi</taxon>
        <taxon>Dikarya</taxon>
        <taxon>Ascomycota</taxon>
        <taxon>Pezizomycotina</taxon>
        <taxon>Sordariomycetes</taxon>
        <taxon>Hypocreomycetidae</taxon>
        <taxon>Glomerellales</taxon>
        <taxon>Plectosphaerellaceae</taxon>
        <taxon>Plectosphaerella</taxon>
    </lineage>
</organism>
<dbReference type="Gene3D" id="3.90.1200.10">
    <property type="match status" value="1"/>
</dbReference>
<proteinExistence type="predicted"/>
<dbReference type="EMBL" id="JAGPXD010000004">
    <property type="protein sequence ID" value="KAH7358177.1"/>
    <property type="molecule type" value="Genomic_DNA"/>
</dbReference>
<gene>
    <name evidence="3" type="ORF">B0T11DRAFT_354813</name>
</gene>
<dbReference type="SUPFAM" id="SSF56112">
    <property type="entry name" value="Protein kinase-like (PK-like)"/>
    <property type="match status" value="1"/>
</dbReference>
<accession>A0A8K0X2W1</accession>
<dbReference type="OrthoDB" id="8300194at2759"/>
<dbReference type="InterPro" id="IPR002575">
    <property type="entry name" value="Aminoglycoside_PTrfase"/>
</dbReference>
<evidence type="ECO:0000259" key="2">
    <source>
        <dbReference type="Pfam" id="PF01636"/>
    </source>
</evidence>